<feature type="compositionally biased region" description="Low complexity" evidence="9">
    <location>
        <begin position="1"/>
        <end position="13"/>
    </location>
</feature>
<feature type="region of interest" description="Disordered" evidence="9">
    <location>
        <begin position="102"/>
        <end position="141"/>
    </location>
</feature>
<evidence type="ECO:0000256" key="4">
    <source>
        <dbReference type="ARBA" id="ARBA00022490"/>
    </source>
</evidence>
<evidence type="ECO:0000313" key="11">
    <source>
        <dbReference type="Proteomes" id="UP000250043"/>
    </source>
</evidence>
<keyword evidence="4" id="KW-0963">Cytoplasm</keyword>
<feature type="region of interest" description="Disordered" evidence="9">
    <location>
        <begin position="1"/>
        <end position="40"/>
    </location>
</feature>
<dbReference type="Pfam" id="PF08528">
    <property type="entry name" value="Whi5"/>
    <property type="match status" value="1"/>
</dbReference>
<dbReference type="PANTHER" id="PTHR40468">
    <property type="entry name" value="YALI0A15257P"/>
    <property type="match status" value="1"/>
</dbReference>
<protein>
    <submittedName>
        <fullName evidence="10">Uncharacterized protein</fullName>
    </submittedName>
</protein>
<dbReference type="EMBL" id="KV722688">
    <property type="protein sequence ID" value="OCH84329.1"/>
    <property type="molecule type" value="Genomic_DNA"/>
</dbReference>
<organism evidence="10 11">
    <name type="scientific">Obba rivulosa</name>
    <dbReference type="NCBI Taxonomy" id="1052685"/>
    <lineage>
        <taxon>Eukaryota</taxon>
        <taxon>Fungi</taxon>
        <taxon>Dikarya</taxon>
        <taxon>Basidiomycota</taxon>
        <taxon>Agaricomycotina</taxon>
        <taxon>Agaricomycetes</taxon>
        <taxon>Polyporales</taxon>
        <taxon>Gelatoporiaceae</taxon>
        <taxon>Obba</taxon>
    </lineage>
</organism>
<feature type="region of interest" description="Disordered" evidence="9">
    <location>
        <begin position="238"/>
        <end position="585"/>
    </location>
</feature>
<keyword evidence="7" id="KW-0804">Transcription</keyword>
<dbReference type="OrthoDB" id="2163387at2759"/>
<evidence type="ECO:0000256" key="1">
    <source>
        <dbReference type="ARBA" id="ARBA00004123"/>
    </source>
</evidence>
<evidence type="ECO:0000256" key="6">
    <source>
        <dbReference type="ARBA" id="ARBA00023015"/>
    </source>
</evidence>
<dbReference type="AlphaFoldDB" id="A0A8E2AM22"/>
<feature type="region of interest" description="Disordered" evidence="9">
    <location>
        <begin position="154"/>
        <end position="222"/>
    </location>
</feature>
<keyword evidence="11" id="KW-1185">Reference proteome</keyword>
<comment type="subcellular location">
    <subcellularLocation>
        <location evidence="2">Cytoplasm</location>
    </subcellularLocation>
    <subcellularLocation>
        <location evidence="1">Nucleus</location>
    </subcellularLocation>
</comment>
<dbReference type="GO" id="GO:0005737">
    <property type="term" value="C:cytoplasm"/>
    <property type="evidence" value="ECO:0007669"/>
    <property type="project" value="UniProtKB-SubCell"/>
</dbReference>
<name>A0A8E2AM22_9APHY</name>
<feature type="compositionally biased region" description="Low complexity" evidence="9">
    <location>
        <begin position="272"/>
        <end position="283"/>
    </location>
</feature>
<evidence type="ECO:0000256" key="8">
    <source>
        <dbReference type="ARBA" id="ARBA00023242"/>
    </source>
</evidence>
<keyword evidence="6" id="KW-0805">Transcription regulation</keyword>
<comment type="similarity">
    <text evidence="3">Belongs to the WHI5/NRM1 family.</text>
</comment>
<evidence type="ECO:0000313" key="10">
    <source>
        <dbReference type="EMBL" id="OCH84329.1"/>
    </source>
</evidence>
<sequence length="585" mass="60848">MATSSSSATTPSPQLRHTAVAPPTAIPPNGVATSVSDREDRERAIQKFLARAEIAKLTRGLRTRLSYATYKATHNLSHNTLHDLEAQTESQEAHARPLGNRAVNHFSNAPAPGPGTAPITPSRATTRKGPMAPPPPVTASATQSLFASILAPPPAKRARTIHNPGDPPVPAPTKAKPTSPSSRKPHRTDDSHSRTKDRKSKHSGKGKNREASGARQEVTADVDIDMKAAATLTSLLLSSRPSISASASSPRSSISTGSDMGSTHSYQHFVQSSTRTGTAATSALPSAEGSFAMRPGPSTTPPPQTSIHAEGAQGLARSSSLMSAATTTPKGSARPGERVAGSATPHPPSDTEAADLMLFLATSPSPVRPTPRDPKDLAAYRSLGGGSGLKGRVLFSGHSAGGAENTHSAGRPLRRDEGSFASVTSVRTEPASETEYEQVDSRLNRAHGHSLPSKLSISHALGDGDRLELLPAPPSPSSASRESSQRPPSHLPHSQALPPPTVPGPKRSSLPQAAPPTPQFNFNDFINVSPSPAAGSGSRLASSLHPDIGRRLFEEHTGLNATTRGEAPPARSRSSLGAGIDLVQS</sequence>
<feature type="compositionally biased region" description="Polar residues" evidence="9">
    <location>
        <begin position="316"/>
        <end position="330"/>
    </location>
</feature>
<feature type="compositionally biased region" description="Low complexity" evidence="9">
    <location>
        <begin position="529"/>
        <end position="544"/>
    </location>
</feature>
<feature type="compositionally biased region" description="Basic and acidic residues" evidence="9">
    <location>
        <begin position="547"/>
        <end position="557"/>
    </location>
</feature>
<keyword evidence="8" id="KW-0539">Nucleus</keyword>
<feature type="compositionally biased region" description="Basic residues" evidence="9">
    <location>
        <begin position="195"/>
        <end position="206"/>
    </location>
</feature>
<dbReference type="Proteomes" id="UP000250043">
    <property type="component" value="Unassembled WGS sequence"/>
</dbReference>
<feature type="compositionally biased region" description="Low complexity" evidence="9">
    <location>
        <begin position="172"/>
        <end position="182"/>
    </location>
</feature>
<gene>
    <name evidence="10" type="ORF">OBBRIDRAFT_415780</name>
</gene>
<keyword evidence="5" id="KW-0678">Repressor</keyword>
<feature type="compositionally biased region" description="Low complexity" evidence="9">
    <location>
        <begin position="477"/>
        <end position="488"/>
    </location>
</feature>
<dbReference type="InterPro" id="IPR013734">
    <property type="entry name" value="TF_Nrm1/Whi5"/>
</dbReference>
<evidence type="ECO:0000256" key="3">
    <source>
        <dbReference type="ARBA" id="ARBA00006922"/>
    </source>
</evidence>
<dbReference type="PANTHER" id="PTHR40468:SF1">
    <property type="entry name" value="TOPOISOMERASE I DAMAGE AFFECTED PROTEIN 11"/>
    <property type="match status" value="1"/>
</dbReference>
<accession>A0A8E2AM22</accession>
<feature type="compositionally biased region" description="Polar residues" evidence="9">
    <location>
        <begin position="256"/>
        <end position="271"/>
    </location>
</feature>
<evidence type="ECO:0000256" key="5">
    <source>
        <dbReference type="ARBA" id="ARBA00022491"/>
    </source>
</evidence>
<dbReference type="GO" id="GO:0005634">
    <property type="term" value="C:nucleus"/>
    <property type="evidence" value="ECO:0007669"/>
    <property type="project" value="UniProtKB-SubCell"/>
</dbReference>
<feature type="compositionally biased region" description="Low complexity" evidence="9">
    <location>
        <begin position="238"/>
        <end position="255"/>
    </location>
</feature>
<feature type="compositionally biased region" description="Polar residues" evidence="9">
    <location>
        <begin position="519"/>
        <end position="528"/>
    </location>
</feature>
<reference evidence="10 11" key="1">
    <citation type="submission" date="2016-07" db="EMBL/GenBank/DDBJ databases">
        <title>Draft genome of the white-rot fungus Obba rivulosa 3A-2.</title>
        <authorList>
            <consortium name="DOE Joint Genome Institute"/>
            <person name="Miettinen O."/>
            <person name="Riley R."/>
            <person name="Acob R."/>
            <person name="Barry K."/>
            <person name="Cullen D."/>
            <person name="De Vries R."/>
            <person name="Hainaut M."/>
            <person name="Hatakka A."/>
            <person name="Henrissat B."/>
            <person name="Hilden K."/>
            <person name="Kuo R."/>
            <person name="Labutti K."/>
            <person name="Lipzen A."/>
            <person name="Makela M.R."/>
            <person name="Sandor L."/>
            <person name="Spatafora J.W."/>
            <person name="Grigoriev I.V."/>
            <person name="Hibbett D.S."/>
        </authorList>
    </citation>
    <scope>NUCLEOTIDE SEQUENCE [LARGE SCALE GENOMIC DNA]</scope>
    <source>
        <strain evidence="10 11">3A-2</strain>
    </source>
</reference>
<evidence type="ECO:0000256" key="9">
    <source>
        <dbReference type="SAM" id="MobiDB-lite"/>
    </source>
</evidence>
<evidence type="ECO:0000256" key="2">
    <source>
        <dbReference type="ARBA" id="ARBA00004496"/>
    </source>
</evidence>
<proteinExistence type="inferred from homology"/>
<evidence type="ECO:0000256" key="7">
    <source>
        <dbReference type="ARBA" id="ARBA00023163"/>
    </source>
</evidence>